<dbReference type="EMBL" id="JAOB01000090">
    <property type="protein sequence ID" value="EUA08970.1"/>
    <property type="molecule type" value="Genomic_DNA"/>
</dbReference>
<proteinExistence type="predicted"/>
<protein>
    <submittedName>
        <fullName evidence="1">Uncharacterized protein</fullName>
    </submittedName>
</protein>
<dbReference type="AlphaFoldDB" id="X7YRD3"/>
<organism evidence="1">
    <name type="scientific">Mycobacterium xenopi 4042</name>
    <dbReference type="NCBI Taxonomy" id="1299334"/>
    <lineage>
        <taxon>Bacteria</taxon>
        <taxon>Bacillati</taxon>
        <taxon>Actinomycetota</taxon>
        <taxon>Actinomycetes</taxon>
        <taxon>Mycobacteriales</taxon>
        <taxon>Mycobacteriaceae</taxon>
        <taxon>Mycobacterium</taxon>
    </lineage>
</organism>
<name>X7YRD3_MYCXE</name>
<dbReference type="PATRIC" id="fig|1299334.3.peg.9513"/>
<accession>X7YRD3</accession>
<comment type="caution">
    <text evidence="1">The sequence shown here is derived from an EMBL/GenBank/DDBJ whole genome shotgun (WGS) entry which is preliminary data.</text>
</comment>
<evidence type="ECO:0000313" key="1">
    <source>
        <dbReference type="EMBL" id="EUA08970.1"/>
    </source>
</evidence>
<sequence>MFAMPSQGVPERLAASVADQTLAVRLDPVNAAGASSNAIKDS</sequence>
<gene>
    <name evidence="1" type="ORF">I553_10027</name>
</gene>
<reference evidence="1" key="1">
    <citation type="submission" date="2014-01" db="EMBL/GenBank/DDBJ databases">
        <authorList>
            <person name="Brown-Elliot B."/>
            <person name="Wallace R."/>
            <person name="Lenaerts A."/>
            <person name="Ordway D."/>
            <person name="DeGroote M.A."/>
            <person name="Parker T."/>
            <person name="Sizemore C."/>
            <person name="Tallon L.J."/>
            <person name="Sadzewicz L.K."/>
            <person name="Sengamalay N."/>
            <person name="Fraser C.M."/>
            <person name="Hine E."/>
            <person name="Shefchek K.A."/>
            <person name="Das S.P."/>
            <person name="Tettelin H."/>
        </authorList>
    </citation>
    <scope>NUCLEOTIDE SEQUENCE [LARGE SCALE GENOMIC DNA]</scope>
    <source>
        <strain evidence="1">4042</strain>
    </source>
</reference>